<comment type="subcellular location">
    <subcellularLocation>
        <location evidence="1">Membrane</location>
        <topology evidence="1">Multi-pass membrane protein</topology>
    </subcellularLocation>
</comment>
<feature type="transmembrane region" description="Helical" evidence="2">
    <location>
        <begin position="73"/>
        <end position="91"/>
    </location>
</feature>
<evidence type="ECO:0000313" key="4">
    <source>
        <dbReference type="EMBL" id="GAX84386.1"/>
    </source>
</evidence>
<feature type="domain" description="Cyanobacterial aminoacyl-tRNA synthetase CAAD" evidence="3">
    <location>
        <begin position="59"/>
        <end position="142"/>
    </location>
</feature>
<accession>A0A250XMZ4</accession>
<evidence type="ECO:0000259" key="3">
    <source>
        <dbReference type="Pfam" id="PF14159"/>
    </source>
</evidence>
<dbReference type="Pfam" id="PF14159">
    <property type="entry name" value="CAAD"/>
    <property type="match status" value="1"/>
</dbReference>
<dbReference type="PANTHER" id="PTHR33222:SF4">
    <property type="entry name" value="PROTEIN CURVATURE THYLAKOID 1A, CHLOROPLASTIC"/>
    <property type="match status" value="1"/>
</dbReference>
<dbReference type="OrthoDB" id="2014299at2759"/>
<comment type="caution">
    <text evidence="4">The sequence shown here is derived from an EMBL/GenBank/DDBJ whole genome shotgun (WGS) entry which is preliminary data.</text>
</comment>
<dbReference type="STRING" id="1157962.A0A250XMZ4"/>
<keyword evidence="2" id="KW-0812">Transmembrane</keyword>
<reference evidence="4 5" key="1">
    <citation type="submission" date="2017-08" db="EMBL/GenBank/DDBJ databases">
        <title>Acidophilic green algal genome provides insights into adaptation to an acidic environment.</title>
        <authorList>
            <person name="Hirooka S."/>
            <person name="Hirose Y."/>
            <person name="Kanesaki Y."/>
            <person name="Higuchi S."/>
            <person name="Fujiwara T."/>
            <person name="Onuma R."/>
            <person name="Era A."/>
            <person name="Ohbayashi R."/>
            <person name="Uzuka A."/>
            <person name="Nozaki H."/>
            <person name="Yoshikawa H."/>
            <person name="Miyagishima S.Y."/>
        </authorList>
    </citation>
    <scope>NUCLEOTIDE SEQUENCE [LARGE SCALE GENOMIC DNA]</scope>
    <source>
        <strain evidence="4 5">NIES-2499</strain>
    </source>
</reference>
<gene>
    <name evidence="4" type="ORF">CEUSTIGMA_g11808.t1</name>
</gene>
<protein>
    <recommendedName>
        <fullName evidence="3">Cyanobacterial aminoacyl-tRNA synthetase CAAD domain-containing protein</fullName>
    </recommendedName>
</protein>
<dbReference type="GO" id="GO:0016020">
    <property type="term" value="C:membrane"/>
    <property type="evidence" value="ECO:0007669"/>
    <property type="project" value="UniProtKB-SubCell"/>
</dbReference>
<sequence length="146" mass="16286">MSGTMIRASRPCVSARTTLQSPIALTNRLSFSGPKHQRAVVVFAAEESPSIDSEQILKDVKAKWDAVENKPQFVMYTVAAVTGVWFTAQLLGAVDRFPLIPKAFELVGISYSIWFTYRYLLFKSTRVELIKEVEALKEKLTGDAAQ</sequence>
<name>A0A250XMZ4_9CHLO</name>
<dbReference type="AlphaFoldDB" id="A0A250XMZ4"/>
<keyword evidence="2" id="KW-1133">Transmembrane helix</keyword>
<keyword evidence="2" id="KW-0472">Membrane</keyword>
<evidence type="ECO:0000256" key="1">
    <source>
        <dbReference type="ARBA" id="ARBA00004141"/>
    </source>
</evidence>
<proteinExistence type="predicted"/>
<evidence type="ECO:0000313" key="5">
    <source>
        <dbReference type="Proteomes" id="UP000232323"/>
    </source>
</evidence>
<dbReference type="EMBL" id="BEGY01000124">
    <property type="protein sequence ID" value="GAX84386.1"/>
    <property type="molecule type" value="Genomic_DNA"/>
</dbReference>
<dbReference type="InterPro" id="IPR033344">
    <property type="entry name" value="CURT1"/>
</dbReference>
<dbReference type="PANTHER" id="PTHR33222">
    <property type="match status" value="1"/>
</dbReference>
<dbReference type="InterPro" id="IPR025564">
    <property type="entry name" value="CAAD_dom"/>
</dbReference>
<evidence type="ECO:0000256" key="2">
    <source>
        <dbReference type="SAM" id="Phobius"/>
    </source>
</evidence>
<organism evidence="4 5">
    <name type="scientific">Chlamydomonas eustigma</name>
    <dbReference type="NCBI Taxonomy" id="1157962"/>
    <lineage>
        <taxon>Eukaryota</taxon>
        <taxon>Viridiplantae</taxon>
        <taxon>Chlorophyta</taxon>
        <taxon>core chlorophytes</taxon>
        <taxon>Chlorophyceae</taxon>
        <taxon>CS clade</taxon>
        <taxon>Chlamydomonadales</taxon>
        <taxon>Chlamydomonadaceae</taxon>
        <taxon>Chlamydomonas</taxon>
    </lineage>
</organism>
<feature type="transmembrane region" description="Helical" evidence="2">
    <location>
        <begin position="103"/>
        <end position="121"/>
    </location>
</feature>
<dbReference type="Proteomes" id="UP000232323">
    <property type="component" value="Unassembled WGS sequence"/>
</dbReference>
<dbReference type="GO" id="GO:0009579">
    <property type="term" value="C:thylakoid"/>
    <property type="evidence" value="ECO:0007669"/>
    <property type="project" value="InterPro"/>
</dbReference>
<keyword evidence="5" id="KW-1185">Reference proteome</keyword>